<dbReference type="PANTHER" id="PTHR21310">
    <property type="entry name" value="AMINOGLYCOSIDE PHOSPHOTRANSFERASE-RELATED-RELATED"/>
    <property type="match status" value="1"/>
</dbReference>
<feature type="non-terminal residue" evidence="2">
    <location>
        <position position="1"/>
    </location>
</feature>
<dbReference type="InterPro" id="IPR011009">
    <property type="entry name" value="Kinase-like_dom_sf"/>
</dbReference>
<dbReference type="Proteomes" id="UP000244722">
    <property type="component" value="Unassembled WGS sequence"/>
</dbReference>
<accession>A0A2T7A1L6</accession>
<dbReference type="OrthoDB" id="2906425at2759"/>
<gene>
    <name evidence="2" type="ORF">B9Z19DRAFT_926485</name>
</gene>
<keyword evidence="2" id="KW-0418">Kinase</keyword>
<dbReference type="InterPro" id="IPR002575">
    <property type="entry name" value="Aminoglycoside_PTrfase"/>
</dbReference>
<organism evidence="2 3">
    <name type="scientific">Tuber borchii</name>
    <name type="common">White truffle</name>
    <dbReference type="NCBI Taxonomy" id="42251"/>
    <lineage>
        <taxon>Eukaryota</taxon>
        <taxon>Fungi</taxon>
        <taxon>Dikarya</taxon>
        <taxon>Ascomycota</taxon>
        <taxon>Pezizomycotina</taxon>
        <taxon>Pezizomycetes</taxon>
        <taxon>Pezizales</taxon>
        <taxon>Tuberaceae</taxon>
        <taxon>Tuber</taxon>
    </lineage>
</organism>
<dbReference type="InterPro" id="IPR051678">
    <property type="entry name" value="AGP_Transferase"/>
</dbReference>
<keyword evidence="3" id="KW-1185">Reference proteome</keyword>
<evidence type="ECO:0000313" key="2">
    <source>
        <dbReference type="EMBL" id="PUU81617.1"/>
    </source>
</evidence>
<protein>
    <submittedName>
        <fullName evidence="2">Kinase-like domain-containing protein</fullName>
    </submittedName>
</protein>
<feature type="domain" description="Aminoglycoside phosphotransferase" evidence="1">
    <location>
        <begin position="87"/>
        <end position="269"/>
    </location>
</feature>
<dbReference type="AlphaFoldDB" id="A0A2T7A1L6"/>
<dbReference type="Pfam" id="PF01636">
    <property type="entry name" value="APH"/>
    <property type="match status" value="1"/>
</dbReference>
<dbReference type="SUPFAM" id="SSF56112">
    <property type="entry name" value="Protein kinase-like (PK-like)"/>
    <property type="match status" value="1"/>
</dbReference>
<dbReference type="STRING" id="42251.A0A2T7A1L6"/>
<evidence type="ECO:0000259" key="1">
    <source>
        <dbReference type="Pfam" id="PF01636"/>
    </source>
</evidence>
<dbReference type="GO" id="GO:0016301">
    <property type="term" value="F:kinase activity"/>
    <property type="evidence" value="ECO:0007669"/>
    <property type="project" value="UniProtKB-KW"/>
</dbReference>
<reference evidence="2 3" key="1">
    <citation type="submission" date="2017-04" db="EMBL/GenBank/DDBJ databases">
        <title>Draft genome sequence of Tuber borchii Vittad., a whitish edible truffle.</title>
        <authorList>
            <consortium name="DOE Joint Genome Institute"/>
            <person name="Murat C."/>
            <person name="Kuo A."/>
            <person name="Barry K.W."/>
            <person name="Clum A."/>
            <person name="Dockter R.B."/>
            <person name="Fauchery L."/>
            <person name="Iotti M."/>
            <person name="Kohler A."/>
            <person name="Labutti K."/>
            <person name="Lindquist E.A."/>
            <person name="Lipzen A."/>
            <person name="Ohm R.A."/>
            <person name="Wang M."/>
            <person name="Grigoriev I.V."/>
            <person name="Zambonelli A."/>
            <person name="Martin F.M."/>
        </authorList>
    </citation>
    <scope>NUCLEOTIDE SEQUENCE [LARGE SCALE GENOMIC DNA]</scope>
    <source>
        <strain evidence="2 3">Tbo3840</strain>
    </source>
</reference>
<name>A0A2T7A1L6_TUBBO</name>
<dbReference type="PANTHER" id="PTHR21310:SF54">
    <property type="entry name" value="AMINOGLYCOSIDE PHOSPHOTRANSFERASE DOMAIN-CONTAINING PROTEIN"/>
    <property type="match status" value="1"/>
</dbReference>
<comment type="caution">
    <text evidence="2">The sequence shown here is derived from an EMBL/GenBank/DDBJ whole genome shotgun (WGS) entry which is preliminary data.</text>
</comment>
<evidence type="ECO:0000313" key="3">
    <source>
        <dbReference type="Proteomes" id="UP000244722"/>
    </source>
</evidence>
<dbReference type="Gene3D" id="3.90.1200.10">
    <property type="match status" value="1"/>
</dbReference>
<dbReference type="CDD" id="cd05120">
    <property type="entry name" value="APH_ChoK_like"/>
    <property type="match status" value="1"/>
</dbReference>
<proteinExistence type="predicted"/>
<feature type="non-terminal residue" evidence="2">
    <location>
        <position position="288"/>
    </location>
</feature>
<keyword evidence="2" id="KW-0808">Transferase</keyword>
<dbReference type="EMBL" id="NESQ01000042">
    <property type="protein sequence ID" value="PUU81617.1"/>
    <property type="molecule type" value="Genomic_DNA"/>
</dbReference>
<sequence>ILRQLSPEVLSIINVSKNLLPHLSSPQISNIITRSLATLLLAGNILCTRFIPSRSICVVNISPTLTIKIHISEENLDHLDLIDYIRVQNCNIPVPETYGVLRIGSKVYVFMRHIAGKTLHDIWPALDCEQRIHVSEKLSGILSSLREIEYAPGSPLGWNGMVKDWRQHTRVGHNICSEKEFNDFLLSNPPNTISRAESSRLNALLSASHRIVLSHGDFHPGNIMIDPESLEVAAVIDWEFGGWYPEYWELVKAMEPGPWDDWWQWFPRSAAGYELEWGVDLVLDRVLG</sequence>